<evidence type="ECO:0000259" key="1">
    <source>
        <dbReference type="Pfam" id="PF12728"/>
    </source>
</evidence>
<name>A0AB33IMX2_9BACT</name>
<protein>
    <submittedName>
        <fullName evidence="2">Helix-turn-helix domain-containing protein</fullName>
    </submittedName>
</protein>
<dbReference type="InterPro" id="IPR041657">
    <property type="entry name" value="HTH_17"/>
</dbReference>
<accession>A0AB33IMX2</accession>
<dbReference type="PANTHER" id="PTHR34585">
    <property type="match status" value="1"/>
</dbReference>
<dbReference type="InterPro" id="IPR009061">
    <property type="entry name" value="DNA-bd_dom_put_sf"/>
</dbReference>
<gene>
    <name evidence="2" type="ORF">GTC17253_07000</name>
</gene>
<dbReference type="EMBL" id="AP035785">
    <property type="protein sequence ID" value="BFO70734.1"/>
    <property type="molecule type" value="Genomic_DNA"/>
</dbReference>
<dbReference type="PANTHER" id="PTHR34585:SF22">
    <property type="entry name" value="HELIX-TURN-HELIX DOMAIN-CONTAINING PROTEIN"/>
    <property type="match status" value="1"/>
</dbReference>
<dbReference type="SUPFAM" id="SSF46955">
    <property type="entry name" value="Putative DNA-binding domain"/>
    <property type="match status" value="1"/>
</dbReference>
<feature type="domain" description="Helix-turn-helix" evidence="1">
    <location>
        <begin position="47"/>
        <end position="91"/>
    </location>
</feature>
<proteinExistence type="predicted"/>
<organism evidence="2">
    <name type="scientific">Prevotella sp. GTC17253</name>
    <dbReference type="NCBI Taxonomy" id="3236793"/>
    <lineage>
        <taxon>Bacteria</taxon>
        <taxon>Pseudomonadati</taxon>
        <taxon>Bacteroidota</taxon>
        <taxon>Bacteroidia</taxon>
        <taxon>Bacteroidales</taxon>
        <taxon>Prevotellaceae</taxon>
        <taxon>Prevotella</taxon>
    </lineage>
</organism>
<dbReference type="AlphaFoldDB" id="A0AB33IMX2"/>
<evidence type="ECO:0000313" key="2">
    <source>
        <dbReference type="EMBL" id="BFO70734.1"/>
    </source>
</evidence>
<sequence length="103" mass="12721">MSHYFIDRNDPRIMDLLRRLSNVEKALDRLEPDIRKSFRGDRFVNDEELSRLLKVSRRTLHEYRMERILPYYQMQGKVLYRESEIQEFLESIHRKSMDGEDWI</sequence>
<reference evidence="2" key="1">
    <citation type="submission" date="2024-07" db="EMBL/GenBank/DDBJ databases">
        <title>Complete genome sequence of Prevotella sp. YM-2024 GTC17253.</title>
        <authorList>
            <person name="Hayashi M."/>
            <person name="Muto Y."/>
            <person name="Tanaka K."/>
            <person name="Niwa H."/>
        </authorList>
    </citation>
    <scope>NUCLEOTIDE SEQUENCE</scope>
    <source>
        <strain evidence="2">GTC17253</strain>
    </source>
</reference>
<dbReference type="Pfam" id="PF12728">
    <property type="entry name" value="HTH_17"/>
    <property type="match status" value="1"/>
</dbReference>